<evidence type="ECO:0000256" key="1">
    <source>
        <dbReference type="SAM" id="MobiDB-lite"/>
    </source>
</evidence>
<name>A0A371CY41_9APHY</name>
<feature type="region of interest" description="Disordered" evidence="1">
    <location>
        <begin position="1"/>
        <end position="28"/>
    </location>
</feature>
<reference evidence="2 3" key="1">
    <citation type="journal article" date="2018" name="Biotechnol. Biofuels">
        <title>Integrative visual omics of the white-rot fungus Polyporus brumalis exposes the biotechnological potential of its oxidative enzymes for delignifying raw plant biomass.</title>
        <authorList>
            <person name="Miyauchi S."/>
            <person name="Rancon A."/>
            <person name="Drula E."/>
            <person name="Hage H."/>
            <person name="Chaduli D."/>
            <person name="Favel A."/>
            <person name="Grisel S."/>
            <person name="Henrissat B."/>
            <person name="Herpoel-Gimbert I."/>
            <person name="Ruiz-Duenas F.J."/>
            <person name="Chevret D."/>
            <person name="Hainaut M."/>
            <person name="Lin J."/>
            <person name="Wang M."/>
            <person name="Pangilinan J."/>
            <person name="Lipzen A."/>
            <person name="Lesage-Meessen L."/>
            <person name="Navarro D."/>
            <person name="Riley R."/>
            <person name="Grigoriev I.V."/>
            <person name="Zhou S."/>
            <person name="Raouche S."/>
            <person name="Rosso M.N."/>
        </authorList>
    </citation>
    <scope>NUCLEOTIDE SEQUENCE [LARGE SCALE GENOMIC DNA]</scope>
    <source>
        <strain evidence="2 3">BRFM 1820</strain>
    </source>
</reference>
<sequence length="247" mass="28039">MSSLSPHSLLEPMPPPDTADHNTQVLDENNFPPSALAVERLFSHLSRSTQLLYAIRNFESAALDLQSTIQALGGGHARVELLQEHYAFIMGAPLRTFVLRVTGKTSGDVAEFVLPYDGSVLHSLPAKKFIQWVRAFERGEFGVPDAITPTQRELLVDFARIWEGFARLPRLDRGWEYFRLMMRWLATDAWVSNPAVEDGGFIQLSVLSEWAREQYPRWFEELEEDPDMPELVTVYSSDSDDEAIVNL</sequence>
<dbReference type="EMBL" id="KZ857440">
    <property type="protein sequence ID" value="RDX45196.1"/>
    <property type="molecule type" value="Genomic_DNA"/>
</dbReference>
<accession>A0A371CY41</accession>
<protein>
    <submittedName>
        <fullName evidence="2">Uncharacterized protein</fullName>
    </submittedName>
</protein>
<organism evidence="2 3">
    <name type="scientific">Lentinus brumalis</name>
    <dbReference type="NCBI Taxonomy" id="2498619"/>
    <lineage>
        <taxon>Eukaryota</taxon>
        <taxon>Fungi</taxon>
        <taxon>Dikarya</taxon>
        <taxon>Basidiomycota</taxon>
        <taxon>Agaricomycotina</taxon>
        <taxon>Agaricomycetes</taxon>
        <taxon>Polyporales</taxon>
        <taxon>Polyporaceae</taxon>
        <taxon>Lentinus</taxon>
    </lineage>
</organism>
<dbReference type="AlphaFoldDB" id="A0A371CY41"/>
<keyword evidence="3" id="KW-1185">Reference proteome</keyword>
<evidence type="ECO:0000313" key="3">
    <source>
        <dbReference type="Proteomes" id="UP000256964"/>
    </source>
</evidence>
<gene>
    <name evidence="2" type="ORF">OH76DRAFT_1486510</name>
</gene>
<proteinExistence type="predicted"/>
<dbReference type="OrthoDB" id="2756366at2759"/>
<dbReference type="Proteomes" id="UP000256964">
    <property type="component" value="Unassembled WGS sequence"/>
</dbReference>
<evidence type="ECO:0000313" key="2">
    <source>
        <dbReference type="EMBL" id="RDX45196.1"/>
    </source>
</evidence>